<dbReference type="PANTHER" id="PTHR35928:SF2">
    <property type="entry name" value="SMALL RIBOSOMAL SUBUNIT PROTEIN US3M"/>
    <property type="match status" value="1"/>
</dbReference>
<accession>A0A8F6U5I1</accession>
<dbReference type="SUPFAM" id="SSF54814">
    <property type="entry name" value="Prokaryotic type KH domain (KH-domain type II)"/>
    <property type="match status" value="1"/>
</dbReference>
<dbReference type="GO" id="GO:0005739">
    <property type="term" value="C:mitochondrion"/>
    <property type="evidence" value="ECO:0007669"/>
    <property type="project" value="UniProtKB-SubCell"/>
</dbReference>
<organism evidence="10">
    <name type="scientific">Nitellopsis obtusa</name>
    <dbReference type="NCBI Taxonomy" id="40811"/>
    <lineage>
        <taxon>Eukaryota</taxon>
        <taxon>Viridiplantae</taxon>
        <taxon>Streptophyta</taxon>
        <taxon>Charophyceae</taxon>
        <taxon>Charales</taxon>
        <taxon>Characeae</taxon>
        <taxon>Nitellopsis</taxon>
    </lineage>
</organism>
<comment type="subcellular location">
    <subcellularLocation>
        <location evidence="1">Mitochondrion</location>
    </subcellularLocation>
</comment>
<geneLocation type="mitochondrion" evidence="10"/>
<dbReference type="InterPro" id="IPR036419">
    <property type="entry name" value="Ribosomal_S3_C_sf"/>
</dbReference>
<evidence type="ECO:0000256" key="3">
    <source>
        <dbReference type="ARBA" id="ARBA00022980"/>
    </source>
</evidence>
<evidence type="ECO:0000313" key="10">
    <source>
        <dbReference type="EMBL" id="QXT44707.1"/>
    </source>
</evidence>
<dbReference type="GO" id="GO:0003735">
    <property type="term" value="F:structural constituent of ribosome"/>
    <property type="evidence" value="ECO:0007669"/>
    <property type="project" value="InterPro"/>
</dbReference>
<keyword evidence="5 8" id="KW-0687">Ribonucleoprotein</keyword>
<dbReference type="PROSITE" id="PS00548">
    <property type="entry name" value="RIBOSOMAL_S3"/>
    <property type="match status" value="1"/>
</dbReference>
<name>A0A8F6U5I1_9VIRI</name>
<protein>
    <recommendedName>
        <fullName evidence="6">Small ribosomal subunit protein uS3m</fullName>
    </recommendedName>
    <alternativeName>
        <fullName evidence="7">Ribosomal protein S3, mitochondrial</fullName>
    </alternativeName>
</protein>
<proteinExistence type="inferred from homology"/>
<dbReference type="GO" id="GO:0006412">
    <property type="term" value="P:translation"/>
    <property type="evidence" value="ECO:0007669"/>
    <property type="project" value="InterPro"/>
</dbReference>
<dbReference type="Pfam" id="PF00189">
    <property type="entry name" value="Ribosomal_S3_C"/>
    <property type="match status" value="1"/>
</dbReference>
<comment type="similarity">
    <text evidence="2 8">Belongs to the universal ribosomal protein uS3 family.</text>
</comment>
<dbReference type="PANTHER" id="PTHR35928">
    <property type="entry name" value="RIBOSOMAL PROTEIN S3, MITOCHONDRIAL"/>
    <property type="match status" value="1"/>
</dbReference>
<reference evidence="10" key="1">
    <citation type="journal article" date="2021" name="Biol. Invasions">
        <title>Global high-throughput genotyping of organellar genomes reveals insights into the origin and spread of invasive starry stonewort (Nitellopsis obtusa).</title>
        <authorList>
            <person name="Sleith R.S."/>
            <person name="Karol K.G."/>
        </authorList>
    </citation>
    <scope>NUCLEOTIDE SEQUENCE</scope>
    <source>
        <strain evidence="10">KGK5729</strain>
    </source>
</reference>
<dbReference type="EMBL" id="MW556320">
    <property type="protein sequence ID" value="QXT44707.1"/>
    <property type="molecule type" value="Genomic_DNA"/>
</dbReference>
<dbReference type="InterPro" id="IPR009019">
    <property type="entry name" value="KH_sf_prok-type"/>
</dbReference>
<evidence type="ECO:0000256" key="7">
    <source>
        <dbReference type="ARBA" id="ARBA00035414"/>
    </source>
</evidence>
<evidence type="ECO:0000256" key="4">
    <source>
        <dbReference type="ARBA" id="ARBA00023128"/>
    </source>
</evidence>
<dbReference type="GO" id="GO:1990904">
    <property type="term" value="C:ribonucleoprotein complex"/>
    <property type="evidence" value="ECO:0007669"/>
    <property type="project" value="UniProtKB-KW"/>
</dbReference>
<keyword evidence="3 8" id="KW-0689">Ribosomal protein</keyword>
<evidence type="ECO:0000256" key="1">
    <source>
        <dbReference type="ARBA" id="ARBA00004173"/>
    </source>
</evidence>
<sequence length="272" mass="31525">MAQKVNPISVRLNVNRSPDSCWFSDYYYGELLYQDFNIREYFGSIRPPMGAQVFGFRPGRCVIHHFPKRTLIHLFFLSRTLQKSKTNPKNRSFDQSSKIKHAIDYFVMQYFFYAKNRLNFDPASALIGFVCQKEQKESYVRFAPGRYFYFAFLQSLLSSRAKTHTVIRPLKVASVYQSASLIAQEICNKLEQKTSFRQICRSIFQQIEKCNYVKGIRISCSGRNNGAEIAKTECRKYGQTSLHVFSDQIDYAQAQASTPYGILGVKVWVSYS</sequence>
<dbReference type="AlphaFoldDB" id="A0A8F6U5I1"/>
<evidence type="ECO:0000256" key="5">
    <source>
        <dbReference type="ARBA" id="ARBA00023274"/>
    </source>
</evidence>
<dbReference type="GO" id="GO:0005840">
    <property type="term" value="C:ribosome"/>
    <property type="evidence" value="ECO:0007669"/>
    <property type="project" value="UniProtKB-KW"/>
</dbReference>
<keyword evidence="4 10" id="KW-0496">Mitochondrion</keyword>
<evidence type="ECO:0000259" key="9">
    <source>
        <dbReference type="Pfam" id="PF00189"/>
    </source>
</evidence>
<gene>
    <name evidence="10" type="primary">rps3</name>
</gene>
<dbReference type="InterPro" id="IPR018280">
    <property type="entry name" value="Ribosomal_uS3_CS"/>
</dbReference>
<dbReference type="InterPro" id="IPR001351">
    <property type="entry name" value="Ribosomal_uS3_C"/>
</dbReference>
<dbReference type="Gene3D" id="3.30.1140.32">
    <property type="entry name" value="Ribosomal protein S3, C-terminal domain"/>
    <property type="match status" value="1"/>
</dbReference>
<feature type="domain" description="Small ribosomal subunit protein uS3 C-terminal" evidence="9">
    <location>
        <begin position="186"/>
        <end position="269"/>
    </location>
</feature>
<dbReference type="GO" id="GO:0003723">
    <property type="term" value="F:RNA binding"/>
    <property type="evidence" value="ECO:0007669"/>
    <property type="project" value="InterPro"/>
</dbReference>
<dbReference type="SUPFAM" id="SSF54821">
    <property type="entry name" value="Ribosomal protein S3 C-terminal domain"/>
    <property type="match status" value="1"/>
</dbReference>
<dbReference type="InterPro" id="IPR044954">
    <property type="entry name" value="Ribosomal_uS3m_plant"/>
</dbReference>
<evidence type="ECO:0000256" key="2">
    <source>
        <dbReference type="ARBA" id="ARBA00010761"/>
    </source>
</evidence>
<evidence type="ECO:0000256" key="6">
    <source>
        <dbReference type="ARBA" id="ARBA00035157"/>
    </source>
</evidence>
<evidence type="ECO:0000256" key="8">
    <source>
        <dbReference type="RuleBase" id="RU003624"/>
    </source>
</evidence>